<feature type="domain" description="Eukaryotic translation initiation factor 4G1 eIF4E-binding" evidence="3">
    <location>
        <begin position="367"/>
        <end position="420"/>
    </location>
</feature>
<feature type="coiled-coil region" evidence="1">
    <location>
        <begin position="529"/>
        <end position="570"/>
    </location>
</feature>
<dbReference type="Pfam" id="PF12152">
    <property type="entry name" value="eIF_4G1"/>
    <property type="match status" value="1"/>
</dbReference>
<dbReference type="Gene3D" id="1.20.970.30">
    <property type="entry name" value="eIF4G, eIF4E-binding domain"/>
    <property type="match status" value="1"/>
</dbReference>
<feature type="compositionally biased region" description="Polar residues" evidence="2">
    <location>
        <begin position="95"/>
        <end position="118"/>
    </location>
</feature>
<feature type="compositionally biased region" description="Basic residues" evidence="2">
    <location>
        <begin position="156"/>
        <end position="165"/>
    </location>
</feature>
<keyword evidence="1" id="KW-0175">Coiled coil</keyword>
<dbReference type="STRING" id="1077348.A0A2G8SIH6"/>
<name>A0A2G8SIH6_9APHY</name>
<dbReference type="OrthoDB" id="2789223at2759"/>
<evidence type="ECO:0000313" key="4">
    <source>
        <dbReference type="EMBL" id="PIL33561.1"/>
    </source>
</evidence>
<feature type="region of interest" description="Disordered" evidence="2">
    <location>
        <begin position="241"/>
        <end position="262"/>
    </location>
</feature>
<evidence type="ECO:0000313" key="5">
    <source>
        <dbReference type="Proteomes" id="UP000230002"/>
    </source>
</evidence>
<feature type="region of interest" description="Disordered" evidence="2">
    <location>
        <begin position="24"/>
        <end position="178"/>
    </location>
</feature>
<keyword evidence="5" id="KW-1185">Reference proteome</keyword>
<organism evidence="4 5">
    <name type="scientific">Ganoderma sinense ZZ0214-1</name>
    <dbReference type="NCBI Taxonomy" id="1077348"/>
    <lineage>
        <taxon>Eukaryota</taxon>
        <taxon>Fungi</taxon>
        <taxon>Dikarya</taxon>
        <taxon>Basidiomycota</taxon>
        <taxon>Agaricomycotina</taxon>
        <taxon>Agaricomycetes</taxon>
        <taxon>Polyporales</taxon>
        <taxon>Polyporaceae</taxon>
        <taxon>Ganoderma</taxon>
    </lineage>
</organism>
<sequence>MPDPYGYSPPSPWWSGKSYGTSGGVKLSLVTDQRSEKPSFWEPRPINPPASASPSVTALPPFSPSTSVASPTTPGNTHSLESVRQVLASRDQRAQQHASGGDTDSQSVASSKDQTPYYTRQWRDRDDTQSTPGTPSSADQGTHHPHAQTYVEWRAQRRGRGRGRGRGQGQGRGGWYYNQEPDAGHMAYLDARAQEFVPGQMGPQAEAGAPPSGTTGEIDLNEYIRAGSVAETIGSSRVSVFGSRSRSRSRTPSEVEDDRDVRCTERERAEAERQWHLQTSWDDEEKAADEWTGDAQGVVQEQGEVREGIVGGEVPAKSEWEGGVVHAPIEVSVPVPVEVPVPAPVESPPPPRPATANAPQTSLPTLPFGFLLERAKMIQEGDLVVYPENVKPPDAHRNSSAKCYDRDFLLHFQSLCTGRPFSVPYIAPFWHSILAPYELRPAPVRTKEKWVQASLADDTASEYRPGQRHTVSIGVETNQPSIDGDAAATSRIVDVVYNQLVPDSGGRQLSLGGSLSSSGELTCRDTPTRDEHTFEYEVQEAQRERLEARVEFLAAEVKVLRLELARIRKLVG</sequence>
<comment type="caution">
    <text evidence="4">The sequence shown here is derived from an EMBL/GenBank/DDBJ whole genome shotgun (WGS) entry which is preliminary data.</text>
</comment>
<evidence type="ECO:0000259" key="3">
    <source>
        <dbReference type="Pfam" id="PF12152"/>
    </source>
</evidence>
<dbReference type="EMBL" id="AYKW01000007">
    <property type="protein sequence ID" value="PIL33561.1"/>
    <property type="molecule type" value="Genomic_DNA"/>
</dbReference>
<proteinExistence type="predicted"/>
<feature type="compositionally biased region" description="Low complexity" evidence="2">
    <location>
        <begin position="64"/>
        <end position="74"/>
    </location>
</feature>
<dbReference type="InterPro" id="IPR022745">
    <property type="entry name" value="eIF4G1_eIF4E-bd"/>
</dbReference>
<dbReference type="Proteomes" id="UP000230002">
    <property type="component" value="Unassembled WGS sequence"/>
</dbReference>
<dbReference type="SUPFAM" id="SSF101489">
    <property type="entry name" value="Eukaryotic initiation factor 4f subunit eIF4g, eIF4e-binding domain"/>
    <property type="match status" value="1"/>
</dbReference>
<evidence type="ECO:0000256" key="1">
    <source>
        <dbReference type="SAM" id="Coils"/>
    </source>
</evidence>
<evidence type="ECO:0000256" key="2">
    <source>
        <dbReference type="SAM" id="MobiDB-lite"/>
    </source>
</evidence>
<reference evidence="4 5" key="1">
    <citation type="journal article" date="2015" name="Sci. Rep.">
        <title>Chromosome-level genome map provides insights into diverse defense mechanisms in the medicinal fungus Ganoderma sinense.</title>
        <authorList>
            <person name="Zhu Y."/>
            <person name="Xu J."/>
            <person name="Sun C."/>
            <person name="Zhou S."/>
            <person name="Xu H."/>
            <person name="Nelson D.R."/>
            <person name="Qian J."/>
            <person name="Song J."/>
            <person name="Luo H."/>
            <person name="Xiang L."/>
            <person name="Li Y."/>
            <person name="Xu Z."/>
            <person name="Ji A."/>
            <person name="Wang L."/>
            <person name="Lu S."/>
            <person name="Hayward A."/>
            <person name="Sun W."/>
            <person name="Li X."/>
            <person name="Schwartz D.C."/>
            <person name="Wang Y."/>
            <person name="Chen S."/>
        </authorList>
    </citation>
    <scope>NUCLEOTIDE SEQUENCE [LARGE SCALE GENOMIC DNA]</scope>
    <source>
        <strain evidence="4 5">ZZ0214-1</strain>
    </source>
</reference>
<dbReference type="InterPro" id="IPR036211">
    <property type="entry name" value="eIF4G_eIF4E-bd_sf"/>
</dbReference>
<protein>
    <recommendedName>
        <fullName evidence="3">Eukaryotic translation initiation factor 4G1 eIF4E-binding domain-containing protein</fullName>
    </recommendedName>
</protein>
<dbReference type="AlphaFoldDB" id="A0A2G8SIH6"/>
<accession>A0A2G8SIH6</accession>
<gene>
    <name evidence="4" type="ORF">GSI_04184</name>
</gene>
<feature type="compositionally biased region" description="Polar residues" evidence="2">
    <location>
        <begin position="129"/>
        <end position="140"/>
    </location>
</feature>